<keyword evidence="8 11" id="KW-0067">ATP-binding</keyword>
<dbReference type="InterPro" id="IPR029056">
    <property type="entry name" value="Ribokinase-like"/>
</dbReference>
<dbReference type="Gene3D" id="3.40.1190.20">
    <property type="match status" value="1"/>
</dbReference>
<evidence type="ECO:0000256" key="6">
    <source>
        <dbReference type="ARBA" id="ARBA00022741"/>
    </source>
</evidence>
<dbReference type="STRING" id="1423734.FC83_GL001815"/>
<dbReference type="PIRSF" id="PIRSF000513">
    <property type="entry name" value="Thz_kinase"/>
    <property type="match status" value="1"/>
</dbReference>
<evidence type="ECO:0000256" key="9">
    <source>
        <dbReference type="ARBA" id="ARBA00022842"/>
    </source>
</evidence>
<keyword evidence="7 11" id="KW-0418">Kinase</keyword>
<comment type="caution">
    <text evidence="12">The sequence shown here is derived from an EMBL/GenBank/DDBJ whole genome shotgun (WGS) entry which is preliminary data.</text>
</comment>
<dbReference type="GO" id="GO:0000287">
    <property type="term" value="F:magnesium ion binding"/>
    <property type="evidence" value="ECO:0007669"/>
    <property type="project" value="UniProtKB-UniRule"/>
</dbReference>
<evidence type="ECO:0000256" key="11">
    <source>
        <dbReference type="HAMAP-Rule" id="MF_00228"/>
    </source>
</evidence>
<keyword evidence="5 11" id="KW-0479">Metal-binding</keyword>
<keyword evidence="13" id="KW-1185">Reference proteome</keyword>
<dbReference type="GO" id="GO:0004417">
    <property type="term" value="F:hydroxyethylthiazole kinase activity"/>
    <property type="evidence" value="ECO:0007669"/>
    <property type="project" value="UniProtKB-UniRule"/>
</dbReference>
<feature type="binding site" evidence="11">
    <location>
        <position position="163"/>
    </location>
    <ligand>
        <name>ATP</name>
        <dbReference type="ChEBI" id="CHEBI:30616"/>
    </ligand>
</feature>
<dbReference type="CDD" id="cd01170">
    <property type="entry name" value="THZ_kinase"/>
    <property type="match status" value="1"/>
</dbReference>
<sequence length="260" mass="27600">MQLDLLNQLRAQVPLVVNYANYVTPNFVANGLNALGASPIMTSEVDEADDLVKITNTVVINLGTINHYETDLVWQLCTSAVKYHKPIVLDPVAVGATAYRLDIAQKLLQDFPIAVIRGNVGEIAALAQVDWATKGIDAGTGDADPAAIAKACATRYHNVVALSGITDYITDGQQLFKVGNQTPLLPLTVGSGDLLSSIIGAFVGITDNYYEAAQVGCAVLACTGEIAAQPLHSHEGGTFAARLLDKLTIVDKEDILEILK</sequence>
<evidence type="ECO:0000256" key="5">
    <source>
        <dbReference type="ARBA" id="ARBA00022723"/>
    </source>
</evidence>
<evidence type="ECO:0000256" key="8">
    <source>
        <dbReference type="ARBA" id="ARBA00022840"/>
    </source>
</evidence>
<dbReference type="Pfam" id="PF02110">
    <property type="entry name" value="HK"/>
    <property type="match status" value="1"/>
</dbReference>
<keyword evidence="10 11" id="KW-0784">Thiamine biosynthesis</keyword>
<keyword evidence="9 11" id="KW-0460">Magnesium</keyword>
<dbReference type="NCBIfam" id="NF006830">
    <property type="entry name" value="PRK09355.1"/>
    <property type="match status" value="1"/>
</dbReference>
<evidence type="ECO:0000256" key="2">
    <source>
        <dbReference type="ARBA" id="ARBA00001946"/>
    </source>
</evidence>
<evidence type="ECO:0000256" key="10">
    <source>
        <dbReference type="ARBA" id="ARBA00022977"/>
    </source>
</evidence>
<dbReference type="EC" id="2.7.1.50" evidence="11"/>
<dbReference type="RefSeq" id="WP_035450570.1">
    <property type="nucleotide sequence ID" value="NZ_AZGA01000088.1"/>
</dbReference>
<protein>
    <recommendedName>
        <fullName evidence="11">Hydroxyethylthiazole kinase</fullName>
        <ecNumber evidence="11">2.7.1.50</ecNumber>
    </recommendedName>
    <alternativeName>
        <fullName evidence="11">4-methyl-5-beta-hydroxyethylthiazole kinase</fullName>
        <shortName evidence="11">TH kinase</shortName>
        <shortName evidence="11">Thz kinase</shortName>
    </alternativeName>
</protein>
<evidence type="ECO:0000313" key="12">
    <source>
        <dbReference type="EMBL" id="KRM30679.1"/>
    </source>
</evidence>
<evidence type="ECO:0000313" key="13">
    <source>
        <dbReference type="Proteomes" id="UP000051236"/>
    </source>
</evidence>
<accession>X0QHY4</accession>
<dbReference type="PRINTS" id="PR01099">
    <property type="entry name" value="HYETHTZKNASE"/>
</dbReference>
<comment type="function">
    <text evidence="11">Catalyzes the phosphorylation of the hydroxyl group of 4-methyl-5-beta-hydroxyethylthiazole (THZ).</text>
</comment>
<gene>
    <name evidence="11" type="primary">thiM</name>
    <name evidence="12" type="ORF">FC83_GL001815</name>
</gene>
<name>X0QHY4_9LACO</name>
<dbReference type="HAMAP" id="MF_00228">
    <property type="entry name" value="Thz_kinase"/>
    <property type="match status" value="1"/>
</dbReference>
<reference evidence="12 13" key="1">
    <citation type="journal article" date="2015" name="Genome Announc.">
        <title>Expanding the biotechnology potential of lactobacilli through comparative genomics of 213 strains and associated genera.</title>
        <authorList>
            <person name="Sun Z."/>
            <person name="Harris H.M."/>
            <person name="McCann A."/>
            <person name="Guo C."/>
            <person name="Argimon S."/>
            <person name="Zhang W."/>
            <person name="Yang X."/>
            <person name="Jeffery I.B."/>
            <person name="Cooney J.C."/>
            <person name="Kagawa T.F."/>
            <person name="Liu W."/>
            <person name="Song Y."/>
            <person name="Salvetti E."/>
            <person name="Wrobel A."/>
            <person name="Rasinkangas P."/>
            <person name="Parkhill J."/>
            <person name="Rea M.C."/>
            <person name="O'Sullivan O."/>
            <person name="Ritari J."/>
            <person name="Douillard F.P."/>
            <person name="Paul Ross R."/>
            <person name="Yang R."/>
            <person name="Briner A.E."/>
            <person name="Felis G.E."/>
            <person name="de Vos W.M."/>
            <person name="Barrangou R."/>
            <person name="Klaenhammer T.R."/>
            <person name="Caufield P.W."/>
            <person name="Cui Y."/>
            <person name="Zhang H."/>
            <person name="O'Toole P.W."/>
        </authorList>
    </citation>
    <scope>NUCLEOTIDE SEQUENCE [LARGE SCALE GENOMIC DNA]</scope>
    <source>
        <strain evidence="12 13">DSM 18527</strain>
    </source>
</reference>
<dbReference type="InterPro" id="IPR000417">
    <property type="entry name" value="Hyethyz_kinase"/>
</dbReference>
<evidence type="ECO:0000256" key="1">
    <source>
        <dbReference type="ARBA" id="ARBA00001771"/>
    </source>
</evidence>
<dbReference type="eggNOG" id="COG2145">
    <property type="taxonomic scope" value="Bacteria"/>
</dbReference>
<dbReference type="UniPathway" id="UPA00060">
    <property type="reaction ID" value="UER00139"/>
</dbReference>
<dbReference type="GO" id="GO:0009228">
    <property type="term" value="P:thiamine biosynthetic process"/>
    <property type="evidence" value="ECO:0007669"/>
    <property type="project" value="UniProtKB-KW"/>
</dbReference>
<evidence type="ECO:0000256" key="7">
    <source>
        <dbReference type="ARBA" id="ARBA00022777"/>
    </source>
</evidence>
<dbReference type="SUPFAM" id="SSF53613">
    <property type="entry name" value="Ribokinase-like"/>
    <property type="match status" value="1"/>
</dbReference>
<dbReference type="GO" id="GO:0009229">
    <property type="term" value="P:thiamine diphosphate biosynthetic process"/>
    <property type="evidence" value="ECO:0007669"/>
    <property type="project" value="UniProtKB-UniRule"/>
</dbReference>
<dbReference type="AlphaFoldDB" id="X0QHY4"/>
<dbReference type="Proteomes" id="UP000051236">
    <property type="component" value="Unassembled WGS sequence"/>
</dbReference>
<keyword evidence="6 11" id="KW-0547">Nucleotide-binding</keyword>
<comment type="similarity">
    <text evidence="11">Belongs to the Thz kinase family.</text>
</comment>
<comment type="cofactor">
    <cofactor evidence="2 11">
        <name>Mg(2+)</name>
        <dbReference type="ChEBI" id="CHEBI:18420"/>
    </cofactor>
</comment>
<feature type="binding site" evidence="11">
    <location>
        <position position="41"/>
    </location>
    <ligand>
        <name>substrate</name>
    </ligand>
</feature>
<comment type="pathway">
    <text evidence="3 11">Cofactor biosynthesis; thiamine diphosphate biosynthesis; 4-methyl-5-(2-phosphoethyl)-thiazole from 5-(2-hydroxyethyl)-4-methylthiazole: step 1/1.</text>
</comment>
<evidence type="ECO:0000256" key="3">
    <source>
        <dbReference type="ARBA" id="ARBA00004868"/>
    </source>
</evidence>
<dbReference type="GO" id="GO:0005524">
    <property type="term" value="F:ATP binding"/>
    <property type="evidence" value="ECO:0007669"/>
    <property type="project" value="UniProtKB-UniRule"/>
</dbReference>
<feature type="binding site" evidence="11">
    <location>
        <position position="117"/>
    </location>
    <ligand>
        <name>ATP</name>
        <dbReference type="ChEBI" id="CHEBI:30616"/>
    </ligand>
</feature>
<dbReference type="OrthoDB" id="9778146at2"/>
<dbReference type="PATRIC" id="fig|1423734.3.peg.1834"/>
<dbReference type="EMBL" id="AZGA01000088">
    <property type="protein sequence ID" value="KRM30679.1"/>
    <property type="molecule type" value="Genomic_DNA"/>
</dbReference>
<organism evidence="12 13">
    <name type="scientific">Agrilactobacillus composti DSM 18527 = JCM 14202</name>
    <dbReference type="NCBI Taxonomy" id="1423734"/>
    <lineage>
        <taxon>Bacteria</taxon>
        <taxon>Bacillati</taxon>
        <taxon>Bacillota</taxon>
        <taxon>Bacilli</taxon>
        <taxon>Lactobacillales</taxon>
        <taxon>Lactobacillaceae</taxon>
        <taxon>Agrilactobacillus</taxon>
    </lineage>
</organism>
<evidence type="ECO:0000256" key="4">
    <source>
        <dbReference type="ARBA" id="ARBA00022679"/>
    </source>
</evidence>
<keyword evidence="4 11" id="KW-0808">Transferase</keyword>
<comment type="catalytic activity">
    <reaction evidence="1 11">
        <text>5-(2-hydroxyethyl)-4-methylthiazole + ATP = 4-methyl-5-(2-phosphooxyethyl)-thiazole + ADP + H(+)</text>
        <dbReference type="Rhea" id="RHEA:24212"/>
        <dbReference type="ChEBI" id="CHEBI:15378"/>
        <dbReference type="ChEBI" id="CHEBI:17957"/>
        <dbReference type="ChEBI" id="CHEBI:30616"/>
        <dbReference type="ChEBI" id="CHEBI:58296"/>
        <dbReference type="ChEBI" id="CHEBI:456216"/>
        <dbReference type="EC" id="2.7.1.50"/>
    </reaction>
</comment>
<feature type="binding site" evidence="11">
    <location>
        <position position="190"/>
    </location>
    <ligand>
        <name>substrate</name>
    </ligand>
</feature>
<proteinExistence type="inferred from homology"/>